<dbReference type="Proteomes" id="UP001177023">
    <property type="component" value="Unassembled WGS sequence"/>
</dbReference>
<name>A0AA36DAB9_9BILA</name>
<protein>
    <recommendedName>
        <fullName evidence="4">SERTA domain-containing protein</fullName>
    </recommendedName>
</protein>
<evidence type="ECO:0000256" key="1">
    <source>
        <dbReference type="SAM" id="MobiDB-lite"/>
    </source>
</evidence>
<organism evidence="2 3">
    <name type="scientific">Mesorhabditis spiculigera</name>
    <dbReference type="NCBI Taxonomy" id="96644"/>
    <lineage>
        <taxon>Eukaryota</taxon>
        <taxon>Metazoa</taxon>
        <taxon>Ecdysozoa</taxon>
        <taxon>Nematoda</taxon>
        <taxon>Chromadorea</taxon>
        <taxon>Rhabditida</taxon>
        <taxon>Rhabditina</taxon>
        <taxon>Rhabditomorpha</taxon>
        <taxon>Rhabditoidea</taxon>
        <taxon>Rhabditidae</taxon>
        <taxon>Mesorhabditinae</taxon>
        <taxon>Mesorhabditis</taxon>
    </lineage>
</organism>
<comment type="caution">
    <text evidence="2">The sequence shown here is derived from an EMBL/GenBank/DDBJ whole genome shotgun (WGS) entry which is preliminary data.</text>
</comment>
<feature type="compositionally biased region" description="Basic and acidic residues" evidence="1">
    <location>
        <begin position="82"/>
        <end position="96"/>
    </location>
</feature>
<evidence type="ECO:0000313" key="2">
    <source>
        <dbReference type="EMBL" id="CAJ0582600.1"/>
    </source>
</evidence>
<feature type="non-terminal residue" evidence="2">
    <location>
        <position position="1"/>
    </location>
</feature>
<evidence type="ECO:0000313" key="3">
    <source>
        <dbReference type="Proteomes" id="UP001177023"/>
    </source>
</evidence>
<evidence type="ECO:0008006" key="4">
    <source>
        <dbReference type="Google" id="ProtNLM"/>
    </source>
</evidence>
<reference evidence="2" key="1">
    <citation type="submission" date="2023-06" db="EMBL/GenBank/DDBJ databases">
        <authorList>
            <person name="Delattre M."/>
        </authorList>
    </citation>
    <scope>NUCLEOTIDE SEQUENCE</scope>
    <source>
        <strain evidence="2">AF72</strain>
    </source>
</reference>
<feature type="compositionally biased region" description="Low complexity" evidence="1">
    <location>
        <begin position="63"/>
        <end position="81"/>
    </location>
</feature>
<dbReference type="EMBL" id="CATQJA010002664">
    <property type="protein sequence ID" value="CAJ0582600.1"/>
    <property type="molecule type" value="Genomic_DNA"/>
</dbReference>
<dbReference type="AlphaFoldDB" id="A0AA36DAB9"/>
<feature type="region of interest" description="Disordered" evidence="1">
    <location>
        <begin position="40"/>
        <end position="107"/>
    </location>
</feature>
<accession>A0AA36DAB9</accession>
<proteinExistence type="predicted"/>
<gene>
    <name evidence="2" type="ORF">MSPICULIGERA_LOCUS20730</name>
</gene>
<keyword evidence="3" id="KW-1185">Reference proteome</keyword>
<sequence>MVLLVPCYSAALSSSVCSMPMTGYSADDLFYEVPSSIRPHWPTDDLKPSEPVPLARSREDSPLSRSTDSISSTRSSCSGRSAAERQLERESRRRLLDTSVSKLQGARDPPLRKHLHVYNTIKALQRDLELLDDEELFSTLTGGDQAMEMDEWPGRKQQLTPLQLHQEEPKEIVTAPSLPTVCDADYWWSGSSSSNSGFVGLGSSYDDEPAGASSFGYWAHLDDLSANPLGHSWLSSGELSTLFAPNLASHSGDGLLLQA</sequence>